<dbReference type="EMBL" id="UGYK01000002">
    <property type="protein sequence ID" value="SUI76867.1"/>
    <property type="molecule type" value="Genomic_DNA"/>
</dbReference>
<sequence length="87" mass="8686">MQTMAAIEIGSVVLNAKSTSGISAALAASTTSPEVGARIIAAGEAQMAAAAPRLMPTFTINGNSVAISNTPSPVAEETANDIRQATK</sequence>
<evidence type="ECO:0000313" key="2">
    <source>
        <dbReference type="Proteomes" id="UP000254765"/>
    </source>
</evidence>
<dbReference type="AlphaFoldDB" id="A0A380A9L8"/>
<organism evidence="1 2">
    <name type="scientific">Serratia marcescens</name>
    <dbReference type="NCBI Taxonomy" id="615"/>
    <lineage>
        <taxon>Bacteria</taxon>
        <taxon>Pseudomonadati</taxon>
        <taxon>Pseudomonadota</taxon>
        <taxon>Gammaproteobacteria</taxon>
        <taxon>Enterobacterales</taxon>
        <taxon>Yersiniaceae</taxon>
        <taxon>Serratia</taxon>
    </lineage>
</organism>
<accession>A0A380A9L8</accession>
<dbReference type="Proteomes" id="UP000254765">
    <property type="component" value="Unassembled WGS sequence"/>
</dbReference>
<name>A0A380A9L8_SERMA</name>
<proteinExistence type="predicted"/>
<gene>
    <name evidence="1" type="ORF">NCTC10211_04915</name>
</gene>
<protein>
    <submittedName>
        <fullName evidence="1">Uncharacterized protein</fullName>
    </submittedName>
</protein>
<evidence type="ECO:0000313" key="1">
    <source>
        <dbReference type="EMBL" id="SUI76867.1"/>
    </source>
</evidence>
<reference evidence="1 2" key="1">
    <citation type="submission" date="2018-06" db="EMBL/GenBank/DDBJ databases">
        <authorList>
            <consortium name="Pathogen Informatics"/>
            <person name="Doyle S."/>
        </authorList>
    </citation>
    <scope>NUCLEOTIDE SEQUENCE [LARGE SCALE GENOMIC DNA]</scope>
    <source>
        <strain evidence="1 2">NCTC10211</strain>
    </source>
</reference>